<keyword evidence="3" id="KW-1185">Reference proteome</keyword>
<name>E4WXU2_OIKDI</name>
<dbReference type="EMBL" id="FN653018">
    <property type="protein sequence ID" value="CBY22186.1"/>
    <property type="molecule type" value="Genomic_DNA"/>
</dbReference>
<organism evidence="2">
    <name type="scientific">Oikopleura dioica</name>
    <name type="common">Tunicate</name>
    <dbReference type="NCBI Taxonomy" id="34765"/>
    <lineage>
        <taxon>Eukaryota</taxon>
        <taxon>Metazoa</taxon>
        <taxon>Chordata</taxon>
        <taxon>Tunicata</taxon>
        <taxon>Appendicularia</taxon>
        <taxon>Copelata</taxon>
        <taxon>Oikopleuridae</taxon>
        <taxon>Oikopleura</taxon>
    </lineage>
</organism>
<dbReference type="OrthoDB" id="6257227at2759"/>
<evidence type="ECO:0000313" key="3">
    <source>
        <dbReference type="Proteomes" id="UP000001307"/>
    </source>
</evidence>
<dbReference type="InParanoid" id="E4WXU2"/>
<feature type="region of interest" description="Disordered" evidence="1">
    <location>
        <begin position="182"/>
        <end position="220"/>
    </location>
</feature>
<dbReference type="Proteomes" id="UP000001307">
    <property type="component" value="Unassembled WGS sequence"/>
</dbReference>
<proteinExistence type="predicted"/>
<reference evidence="2" key="1">
    <citation type="journal article" date="2010" name="Science">
        <title>Plasticity of animal genome architecture unmasked by rapid evolution of a pelagic tunicate.</title>
        <authorList>
            <person name="Denoeud F."/>
            <person name="Henriet S."/>
            <person name="Mungpakdee S."/>
            <person name="Aury J.M."/>
            <person name="Da Silva C."/>
            <person name="Brinkmann H."/>
            <person name="Mikhaleva J."/>
            <person name="Olsen L.C."/>
            <person name="Jubin C."/>
            <person name="Canestro C."/>
            <person name="Bouquet J.M."/>
            <person name="Danks G."/>
            <person name="Poulain J."/>
            <person name="Campsteijn C."/>
            <person name="Adamski M."/>
            <person name="Cross I."/>
            <person name="Yadetie F."/>
            <person name="Muffato M."/>
            <person name="Louis A."/>
            <person name="Butcher S."/>
            <person name="Tsagkogeorga G."/>
            <person name="Konrad A."/>
            <person name="Singh S."/>
            <person name="Jensen M.F."/>
            <person name="Cong E.H."/>
            <person name="Eikeseth-Otteraa H."/>
            <person name="Noel B."/>
            <person name="Anthouard V."/>
            <person name="Porcel B.M."/>
            <person name="Kachouri-Lafond R."/>
            <person name="Nishino A."/>
            <person name="Ugolini M."/>
            <person name="Chourrout P."/>
            <person name="Nishida H."/>
            <person name="Aasland R."/>
            <person name="Huzurbazar S."/>
            <person name="Westhof E."/>
            <person name="Delsuc F."/>
            <person name="Lehrach H."/>
            <person name="Reinhardt R."/>
            <person name="Weissenbach J."/>
            <person name="Roy S.W."/>
            <person name="Artiguenave F."/>
            <person name="Postlethwait J.H."/>
            <person name="Manak J.R."/>
            <person name="Thompson E.M."/>
            <person name="Jaillon O."/>
            <person name="Du Pasquier L."/>
            <person name="Boudinot P."/>
            <person name="Liberles D.A."/>
            <person name="Volff J.N."/>
            <person name="Philippe H."/>
            <person name="Lenhard B."/>
            <person name="Roest Crollius H."/>
            <person name="Wincker P."/>
            <person name="Chourrout D."/>
        </authorList>
    </citation>
    <scope>NUCLEOTIDE SEQUENCE [LARGE SCALE GENOMIC DNA]</scope>
</reference>
<feature type="compositionally biased region" description="Polar residues" evidence="1">
    <location>
        <begin position="208"/>
        <end position="217"/>
    </location>
</feature>
<accession>E4WXU2</accession>
<dbReference type="AlphaFoldDB" id="E4WXU2"/>
<evidence type="ECO:0000313" key="2">
    <source>
        <dbReference type="EMBL" id="CBY22186.1"/>
    </source>
</evidence>
<sequence>MRLSSSRGALSNYFNREPFKGCIKRVVDATDEQQKRLYQFFCPTCRNIIEYGEDGIDLLQKNMKMDQAITNYEFHGGIKRRISSHQNESVLPAPKSKAALEAKVNELQNGITRIERSKAALAAKKKDVITKIEKDCAQMVQMITKRKDRMVESVDKKFEKPEQKKADQLQIARKDLEMVKQDLKALSPPPRVPVATPKPAITEKRKNSSPGTRSASKFLQKLKERVLNTSFEH</sequence>
<protein>
    <submittedName>
        <fullName evidence="2">Uncharacterized protein</fullName>
    </submittedName>
</protein>
<gene>
    <name evidence="2" type="ORF">GSOID_T00011735001</name>
</gene>
<evidence type="ECO:0000256" key="1">
    <source>
        <dbReference type="SAM" id="MobiDB-lite"/>
    </source>
</evidence>